<name>A0A812WJF6_SYMPI</name>
<dbReference type="Pfam" id="PF01535">
    <property type="entry name" value="PPR"/>
    <property type="match status" value="1"/>
</dbReference>
<dbReference type="InterPro" id="IPR011990">
    <property type="entry name" value="TPR-like_helical_dom_sf"/>
</dbReference>
<comment type="caution">
    <text evidence="3">The sequence shown here is derived from an EMBL/GenBank/DDBJ whole genome shotgun (WGS) entry which is preliminary data.</text>
</comment>
<dbReference type="AlphaFoldDB" id="A0A812WJF6"/>
<keyword evidence="4" id="KW-1185">Reference proteome</keyword>
<sequence length="549" mass="59841">MDGAPVEKAAVAFPSLKARSREPPEVAAVLRRGPYASLQSVEDALQPAAWTELQHGASASLHVFMQQVLVEWRWKPHLITRALRSLAKRGFRNTAWRVLQVLRKNHLGPNVIHFNAAIHAVSSQSHWTMGLVILSSMDKTVASPDVITWNSVIASIGGRWQSAFRLLQSMASLKARSDEFSFNSVLKACSEESCWQTSLACLQAMQGELHSDVVSWNSAISACSRCSEWQHAMDLARRLPERGVHPDSVTTVGSLSACEKGCKWASAIALLSVMNDNRQTPNIVVCNSLISACASAGQWELALCLLEKMQVFTLEMDIFSVSGAINACEKGGEWRRALHLCNNLLKIRLAPNVVAISSAITACAKASRWEISLFLLHSMGELQVQANAFSYSSVMSGCQKVGSWHQALELFRQMPTAGLVPDVVSCNAAFQGIARWEMASQLVDEMDKKQVPVNELSFNSAIGACATVNEVAAVQATAQSQSLSVTVLRGLKEPSNSARCMAYASGFQTVSGNFIDLLFGSLLQGHVLDSQDSSYEKQTKKNDNLGIPY</sequence>
<gene>
    <name evidence="3" type="ORF">SPIL2461_LOCUS18927</name>
</gene>
<dbReference type="InterPro" id="IPR002885">
    <property type="entry name" value="PPR_rpt"/>
</dbReference>
<evidence type="ECO:0000256" key="1">
    <source>
        <dbReference type="ARBA" id="ARBA00022737"/>
    </source>
</evidence>
<dbReference type="PANTHER" id="PTHR47447">
    <property type="entry name" value="OS03G0856100 PROTEIN"/>
    <property type="match status" value="1"/>
</dbReference>
<dbReference type="Proteomes" id="UP000649617">
    <property type="component" value="Unassembled WGS sequence"/>
</dbReference>
<dbReference type="EMBL" id="CAJNIZ010044160">
    <property type="protein sequence ID" value="CAE7680225.1"/>
    <property type="molecule type" value="Genomic_DNA"/>
</dbReference>
<feature type="repeat" description="PPR" evidence="2">
    <location>
        <begin position="387"/>
        <end position="421"/>
    </location>
</feature>
<dbReference type="NCBIfam" id="TIGR00756">
    <property type="entry name" value="PPR"/>
    <property type="match status" value="3"/>
</dbReference>
<feature type="repeat" description="PPR" evidence="2">
    <location>
        <begin position="282"/>
        <end position="316"/>
    </location>
</feature>
<keyword evidence="1" id="KW-0677">Repeat</keyword>
<proteinExistence type="predicted"/>
<evidence type="ECO:0000313" key="3">
    <source>
        <dbReference type="EMBL" id="CAE7680225.1"/>
    </source>
</evidence>
<dbReference type="PANTHER" id="PTHR47447:SF17">
    <property type="entry name" value="OS12G0638900 PROTEIN"/>
    <property type="match status" value="1"/>
</dbReference>
<reference evidence="3" key="1">
    <citation type="submission" date="2021-02" db="EMBL/GenBank/DDBJ databases">
        <authorList>
            <person name="Dougan E. K."/>
            <person name="Rhodes N."/>
            <person name="Thang M."/>
            <person name="Chan C."/>
        </authorList>
    </citation>
    <scope>NUCLEOTIDE SEQUENCE</scope>
</reference>
<dbReference type="OrthoDB" id="185373at2759"/>
<protein>
    <recommendedName>
        <fullName evidence="5">Pentatricopeptide repeat-containing protein, chloroplastic</fullName>
    </recommendedName>
</protein>
<dbReference type="Pfam" id="PF13041">
    <property type="entry name" value="PPR_2"/>
    <property type="match status" value="2"/>
</dbReference>
<dbReference type="PROSITE" id="PS51375">
    <property type="entry name" value="PPR"/>
    <property type="match status" value="3"/>
</dbReference>
<evidence type="ECO:0000256" key="2">
    <source>
        <dbReference type="PROSITE-ProRule" id="PRU00708"/>
    </source>
</evidence>
<evidence type="ECO:0008006" key="5">
    <source>
        <dbReference type="Google" id="ProtNLM"/>
    </source>
</evidence>
<organism evidence="3 4">
    <name type="scientific">Symbiodinium pilosum</name>
    <name type="common">Dinoflagellate</name>
    <dbReference type="NCBI Taxonomy" id="2952"/>
    <lineage>
        <taxon>Eukaryota</taxon>
        <taxon>Sar</taxon>
        <taxon>Alveolata</taxon>
        <taxon>Dinophyceae</taxon>
        <taxon>Suessiales</taxon>
        <taxon>Symbiodiniaceae</taxon>
        <taxon>Symbiodinium</taxon>
    </lineage>
</organism>
<evidence type="ECO:0000313" key="4">
    <source>
        <dbReference type="Proteomes" id="UP000649617"/>
    </source>
</evidence>
<feature type="repeat" description="PPR" evidence="2">
    <location>
        <begin position="212"/>
        <end position="246"/>
    </location>
</feature>
<accession>A0A812WJF6</accession>
<dbReference type="Gene3D" id="1.25.40.10">
    <property type="entry name" value="Tetratricopeptide repeat domain"/>
    <property type="match status" value="3"/>
</dbReference>